<reference evidence="1" key="1">
    <citation type="journal article" date="2015" name="MBio">
        <title>Eco-Evolutionary Dynamics of Episomes among Ecologically Cohesive Bacterial Populations.</title>
        <authorList>
            <person name="Xue H."/>
            <person name="Cordero O.X."/>
            <person name="Camas F.M."/>
            <person name="Trimble W."/>
            <person name="Meyer F."/>
            <person name="Guglielmini J."/>
            <person name="Rocha E.P."/>
            <person name="Polz M.F."/>
        </authorList>
    </citation>
    <scope>NUCLEOTIDE SEQUENCE</scope>
    <source>
        <strain evidence="1">FF_3</strain>
    </source>
</reference>
<sequence>MQLTLCCDKKQFVSLHSKCTFKITYDFQQVLWPTQKLLFPMGNDFNFIVLTKIKKRVRVLVY</sequence>
<dbReference type="AlphaFoldDB" id="A0A0H3ZML2"/>
<organism evidence="1">
    <name type="scientific">Vibrio tasmaniensis</name>
    <dbReference type="NCBI Taxonomy" id="212663"/>
    <lineage>
        <taxon>Bacteria</taxon>
        <taxon>Pseudomonadati</taxon>
        <taxon>Pseudomonadota</taxon>
        <taxon>Gammaproteobacteria</taxon>
        <taxon>Vibrionales</taxon>
        <taxon>Vibrionaceae</taxon>
        <taxon>Vibrio</taxon>
    </lineage>
</organism>
<protein>
    <submittedName>
        <fullName evidence="1">Uncharacterized protein</fullName>
    </submittedName>
</protein>
<dbReference type="EMBL" id="KP795534">
    <property type="protein sequence ID" value="AKN37400.1"/>
    <property type="molecule type" value="Genomic_DNA"/>
</dbReference>
<accession>A0A0H3ZML2</accession>
<name>A0A0H3ZML2_9VIBR</name>
<evidence type="ECO:0000313" key="1">
    <source>
        <dbReference type="EMBL" id="AKN37400.1"/>
    </source>
</evidence>
<proteinExistence type="predicted"/>